<dbReference type="InterPro" id="IPR014043">
    <property type="entry name" value="Acyl_transferase_dom"/>
</dbReference>
<dbReference type="SUPFAM" id="SSF50129">
    <property type="entry name" value="GroES-like"/>
    <property type="match status" value="1"/>
</dbReference>
<comment type="caution">
    <text evidence="5">Lacks conserved residue(s) required for the propagation of feature annotation.</text>
</comment>
<evidence type="ECO:0000313" key="10">
    <source>
        <dbReference type="Proteomes" id="UP000664132"/>
    </source>
</evidence>
<dbReference type="InterPro" id="IPR001227">
    <property type="entry name" value="Ac_transferase_dom_sf"/>
</dbReference>
<dbReference type="GO" id="GO:0031177">
    <property type="term" value="F:phosphopantetheine binding"/>
    <property type="evidence" value="ECO:0007669"/>
    <property type="project" value="InterPro"/>
</dbReference>
<dbReference type="FunFam" id="3.40.366.10:FF:000002">
    <property type="entry name" value="Probable polyketide synthase 2"/>
    <property type="match status" value="1"/>
</dbReference>
<dbReference type="GO" id="GO:0004315">
    <property type="term" value="F:3-oxoacyl-[acyl-carrier-protein] synthase activity"/>
    <property type="evidence" value="ECO:0007669"/>
    <property type="project" value="InterPro"/>
</dbReference>
<dbReference type="Pfam" id="PF13602">
    <property type="entry name" value="ADH_zinc_N_2"/>
    <property type="match status" value="1"/>
</dbReference>
<dbReference type="InterPro" id="IPR020843">
    <property type="entry name" value="ER"/>
</dbReference>
<dbReference type="InterPro" id="IPR032821">
    <property type="entry name" value="PKS_assoc"/>
</dbReference>
<dbReference type="EMBL" id="JAFJYH010000017">
    <property type="protein sequence ID" value="KAG4424789.1"/>
    <property type="molecule type" value="Genomic_DNA"/>
</dbReference>
<dbReference type="InterPro" id="IPR050091">
    <property type="entry name" value="PKS_NRPS_Biosynth_Enz"/>
</dbReference>
<feature type="domain" description="Carrier" evidence="6">
    <location>
        <begin position="2192"/>
        <end position="2269"/>
    </location>
</feature>
<dbReference type="CDD" id="cd00833">
    <property type="entry name" value="PKS"/>
    <property type="match status" value="1"/>
</dbReference>
<evidence type="ECO:0000256" key="5">
    <source>
        <dbReference type="PROSITE-ProRule" id="PRU01363"/>
    </source>
</evidence>
<dbReference type="Pfam" id="PF00109">
    <property type="entry name" value="ketoacyl-synt"/>
    <property type="match status" value="1"/>
</dbReference>
<dbReference type="Gene3D" id="3.40.50.720">
    <property type="entry name" value="NAD(P)-binding Rossmann-like Domain"/>
    <property type="match status" value="3"/>
</dbReference>
<dbReference type="InterPro" id="IPR036291">
    <property type="entry name" value="NAD(P)-bd_dom_sf"/>
</dbReference>
<evidence type="ECO:0000313" key="9">
    <source>
        <dbReference type="EMBL" id="KAG4424789.1"/>
    </source>
</evidence>
<dbReference type="PROSITE" id="PS50075">
    <property type="entry name" value="CARRIER"/>
    <property type="match status" value="1"/>
</dbReference>
<keyword evidence="2" id="KW-0597">Phosphoprotein</keyword>
<dbReference type="InterPro" id="IPR014030">
    <property type="entry name" value="Ketoacyl_synth_N"/>
</dbReference>
<dbReference type="InterPro" id="IPR056501">
    <property type="entry name" value="NAD-bd_HRPKS_sdrA"/>
</dbReference>
<dbReference type="Proteomes" id="UP000664132">
    <property type="component" value="Unassembled WGS sequence"/>
</dbReference>
<reference evidence="9" key="1">
    <citation type="submission" date="2021-02" db="EMBL/GenBank/DDBJ databases">
        <title>Genome sequence Cadophora malorum strain M34.</title>
        <authorList>
            <person name="Stefanovic E."/>
            <person name="Vu D."/>
            <person name="Scully C."/>
            <person name="Dijksterhuis J."/>
            <person name="Roader J."/>
            <person name="Houbraken J."/>
        </authorList>
    </citation>
    <scope>NUCLEOTIDE SEQUENCE</scope>
    <source>
        <strain evidence="9">M34</strain>
    </source>
</reference>
<dbReference type="SMART" id="SM00827">
    <property type="entry name" value="PKS_AT"/>
    <property type="match status" value="1"/>
</dbReference>
<dbReference type="Gene3D" id="3.40.366.10">
    <property type="entry name" value="Malonyl-Coenzyme A Acyl Carrier Protein, domain 2"/>
    <property type="match status" value="1"/>
</dbReference>
<comment type="caution">
    <text evidence="9">The sequence shown here is derived from an EMBL/GenBank/DDBJ whole genome shotgun (WGS) entry which is preliminary data.</text>
</comment>
<dbReference type="CDD" id="cd05195">
    <property type="entry name" value="enoyl_red"/>
    <property type="match status" value="1"/>
</dbReference>
<dbReference type="PANTHER" id="PTHR43775">
    <property type="entry name" value="FATTY ACID SYNTHASE"/>
    <property type="match status" value="1"/>
</dbReference>
<dbReference type="Gene3D" id="3.40.47.10">
    <property type="match status" value="1"/>
</dbReference>
<protein>
    <recommendedName>
        <fullName evidence="11">Polyketide synthase</fullName>
    </recommendedName>
</protein>
<name>A0A8H7WHB4_9HELO</name>
<keyword evidence="3" id="KW-0808">Transferase</keyword>
<keyword evidence="1" id="KW-0596">Phosphopantetheine</keyword>
<dbReference type="SUPFAM" id="SSF53901">
    <property type="entry name" value="Thiolase-like"/>
    <property type="match status" value="1"/>
</dbReference>
<dbReference type="InterPro" id="IPR036736">
    <property type="entry name" value="ACP-like_sf"/>
</dbReference>
<dbReference type="SUPFAM" id="SSF51735">
    <property type="entry name" value="NAD(P)-binding Rossmann-fold domains"/>
    <property type="match status" value="2"/>
</dbReference>
<dbReference type="Gene3D" id="1.10.1200.10">
    <property type="entry name" value="ACP-like"/>
    <property type="match status" value="1"/>
</dbReference>
<dbReference type="PROSITE" id="PS52019">
    <property type="entry name" value="PKS_MFAS_DH"/>
    <property type="match status" value="1"/>
</dbReference>
<dbReference type="Pfam" id="PF08659">
    <property type="entry name" value="KR"/>
    <property type="match status" value="1"/>
</dbReference>
<accession>A0A8H7WHB4</accession>
<evidence type="ECO:0000259" key="6">
    <source>
        <dbReference type="PROSITE" id="PS50075"/>
    </source>
</evidence>
<evidence type="ECO:0000256" key="1">
    <source>
        <dbReference type="ARBA" id="ARBA00022450"/>
    </source>
</evidence>
<dbReference type="InterPro" id="IPR018201">
    <property type="entry name" value="Ketoacyl_synth_AS"/>
</dbReference>
<dbReference type="Pfam" id="PF08240">
    <property type="entry name" value="ADH_N"/>
    <property type="match status" value="1"/>
</dbReference>
<dbReference type="Pfam" id="PF21089">
    <property type="entry name" value="PKS_DH_N"/>
    <property type="match status" value="1"/>
</dbReference>
<evidence type="ECO:0008006" key="11">
    <source>
        <dbReference type="Google" id="ProtNLM"/>
    </source>
</evidence>
<dbReference type="InterPro" id="IPR020841">
    <property type="entry name" value="PKS_Beta-ketoAc_synthase_dom"/>
</dbReference>
<dbReference type="InterPro" id="IPR049900">
    <property type="entry name" value="PKS_mFAS_DH"/>
</dbReference>
<dbReference type="Pfam" id="PF14765">
    <property type="entry name" value="PS-DH"/>
    <property type="match status" value="1"/>
</dbReference>
<dbReference type="InterPro" id="IPR020806">
    <property type="entry name" value="PKS_PP-bd"/>
</dbReference>
<dbReference type="InterPro" id="IPR011032">
    <property type="entry name" value="GroES-like_sf"/>
</dbReference>
<feature type="region of interest" description="N-terminal hotdog fold" evidence="5">
    <location>
        <begin position="991"/>
        <end position="1125"/>
    </location>
</feature>
<dbReference type="GO" id="GO:0004312">
    <property type="term" value="F:fatty acid synthase activity"/>
    <property type="evidence" value="ECO:0007669"/>
    <property type="project" value="TreeGrafter"/>
</dbReference>
<dbReference type="Gene3D" id="3.90.180.10">
    <property type="entry name" value="Medium-chain alcohol dehydrogenases, catalytic domain"/>
    <property type="match status" value="1"/>
</dbReference>
<feature type="region of interest" description="C-terminal hotdog fold" evidence="5">
    <location>
        <begin position="1153"/>
        <end position="1313"/>
    </location>
</feature>
<dbReference type="SMART" id="SM00826">
    <property type="entry name" value="PKS_DH"/>
    <property type="match status" value="1"/>
</dbReference>
<evidence type="ECO:0000256" key="2">
    <source>
        <dbReference type="ARBA" id="ARBA00022553"/>
    </source>
</evidence>
<dbReference type="InterPro" id="IPR042104">
    <property type="entry name" value="PKS_dehydratase_sf"/>
</dbReference>
<dbReference type="Pfam" id="PF16197">
    <property type="entry name" value="KAsynt_C_assoc"/>
    <property type="match status" value="1"/>
</dbReference>
<sequence length="2274" mass="246271">MAPSATSLFPAAGSYVVPEATNGNSNGILNGGEVGHSRIPSASSDRIAEPYTTGYTHGYTQGYISGLTEPDRPKQMPIAIVGMSCRLPGNVSTPDEFWELCSRSRSGWTEVPKERFDSASFHHPNPGKRGCFNAAGGNFLKEDVGLFDAPFFSLTAQEATSMDPQQRILLECTFEALDSAGIPKHEIVGKNVGVFIGGSFAEYESQLFSDTESIPMYQATGNAFAMQSNRLSHFFDLRGPSFTMDTACSSSLVALHQACQSLRIGESKTALVGGCHLNTLPEFWISMSMSRLFSDEGRSFSFDSRGTGYGRGEGCGMIVLKPLEQALKDNDTIRAVIVGSGINQDGKTPGITMPNGEAQESLIRSVYDSAGINPRDTGYVEAHGTGTKVGDPIEATALRNVFGEGRTARMPLFVGSVKSNIGHLEAASGIISVIKTAMMLERGFILPNHDFKKPNEKIPLAKWNLKVPINQCPWPRGKRFASVNGFGFGGTNSHIIMEKAPFLKKNELDVPETQDPSVQTRKLFVLSANDKSALEVMMKNMGIYLEQRPEIFQSELMSNVAYTLGQRRSLMQWRVAISTPTSFELIETLNSGKATPTRQTESPRIGFIFTGQGAQWNAMGRELYEHYPIFQATMDACEECLVSFGAPFSLLAELRKDADTSAINEAHVSQPACTAVQLALTDLLRAWGISPTAVAGHSSGEIAASYAAGILPLASCMAISYYRGMAVVSLKKQFPDLKGAMMAVGASEEDITPLIAQLREKEVRIACFNSPSSLTISGDEPALDELQALIEAKQLFNRKLQVDVAYHSHHMKLVADEYDETLDSIEQPLVTDVKFHSSLYGHLVEGTKLQPSYWVDNLTKAVRFSEALTSMCKPVDGYKTGVDMIIEIGPHSALAGPVKQILKANGPSTMAIPYASALIRKKDAVESAMDLAATLFVKGATLDLGAVNFPRPRKAPLLLVDMPRYPWNHQTKYWHESRISQKHRNRSAPRNDILGTLANYSNDLEPTWRNILRLDELPWLRHHRIQGLTLFPMSGFLSMAIEGASQRATLRGTNFDTFELKDIVVTAPLMITDQDIETTLQIRPHQESSLGSSESWEEFRVHSYADGKGWTEHCKGLIAVRGADAHDFDYTRNIEDTKALLQSRASKIQSSAINDVDTASMYSSLSDLGVAYGPTFQGLVDCKASSTCSMANITAEDTAQEMPLGIQSGNIIHPAFLEQLIEMYWPIFGAGRTSLDTVYLPSSIGSMSISHSITELTKTPGSSLRAFCQGAAPLTHPKPVQVSMFATTFDDLGTAVIRVNNLTIAPIVEREIVSEEEAHRELCYKVEWEPVKEPQPLSNGDPAQINGNLNGVDHAAVNALEPNGSARDIAGDVVIVHGDSEAQVLLASRLADALKVSIGRRPESGILGKVLVKEKLCVFISELEKPLLSALTSAQFSDLQATLTSVQGVLWVVRGAYSDSDNPDSNMVTGLSRSIRSETLLKFATLDLDSKSKLSDEYASKAILNTFEKVFAAEAGSNCELEFMERNGSLFTPRIVNDDEMNEYVHKQTSASILELTPFNQDGRALKMAIGSPGALESLHFVDDESVDSQLAEDEIAIAVKAIGMTSRDLLIAMGQGDTTEFGSECSGTVTKVGSKVTNLAIGDRVAGISMSHNTYSIYTRAMAAFAFKIHDKISFRDAVSVPIAFCTAQYGLVDLARLDSGERVLVHGAASPAGEAAVALASMNGAEVYATVGSQEEKDRLMSTYKISSDHIFSIHNSTFGPALRQATAEQGVDIVLNCIGTDSEASQELWQCLAKFGRFVAIGKTSKFDATRVNNNASFMSVDLLAIANERPRIMAHLVSNISELLSSGKINPLGSVTIFPISDVETAFKVLNSGNVSGKLVVVPRDNDQVKATSSSKKSRLLRADASYILIGGTGGLGRSMARWMVSKGARNLVLLSRTGSITGKVKELIDELAPLGANIIVRSCNVVETTSVDNLVTKELTDMPPIRGVVHGAMVLRDVLFEKMTYEEYTTVIESKVRGAWNFHNALENTPLDFFVAISSAAGAVGNRGQAAYAAANTFLNAFVQYRVGLGLPASSIDLTAVSDAGYLAENAEAAAEVAKNLGSDTICEAEVLALLGAAISGRLATACNSHTITGVRITPSTPFWTNDAKFKHLRLAAEELARSETSSNSDAVISFHAALKASKTIEEAEDVVCRGLLNKLPSVLMIEEEDMDVTRPLTNYALDSLVAIEVRNFITREFEANLQVLELLSSGSIESLAKVICGKSKIVKL</sequence>
<proteinExistence type="predicted"/>
<dbReference type="PROSITE" id="PS52004">
    <property type="entry name" value="KS3_2"/>
    <property type="match status" value="1"/>
</dbReference>
<feature type="domain" description="Ketosynthase family 3 (KS3)" evidence="7">
    <location>
        <begin position="75"/>
        <end position="499"/>
    </location>
</feature>
<dbReference type="Pfam" id="PF02801">
    <property type="entry name" value="Ketoacyl-synt_C"/>
    <property type="match status" value="1"/>
</dbReference>
<dbReference type="SUPFAM" id="SSF55048">
    <property type="entry name" value="Probable ACP-binding domain of malonyl-CoA ACP transacylase"/>
    <property type="match status" value="1"/>
</dbReference>
<keyword evidence="10" id="KW-1185">Reference proteome</keyword>
<dbReference type="InterPro" id="IPR016036">
    <property type="entry name" value="Malonyl_transacylase_ACP-bd"/>
</dbReference>
<dbReference type="SUPFAM" id="SSF47336">
    <property type="entry name" value="ACP-like"/>
    <property type="match status" value="1"/>
</dbReference>
<dbReference type="InterPro" id="IPR013968">
    <property type="entry name" value="PKS_KR"/>
</dbReference>
<dbReference type="OrthoDB" id="329835at2759"/>
<dbReference type="GO" id="GO:0016491">
    <property type="term" value="F:oxidoreductase activity"/>
    <property type="evidence" value="ECO:0007669"/>
    <property type="project" value="InterPro"/>
</dbReference>
<dbReference type="InterPro" id="IPR016035">
    <property type="entry name" value="Acyl_Trfase/lysoPLipase"/>
</dbReference>
<gene>
    <name evidence="9" type="ORF">IFR04_002137</name>
</gene>
<dbReference type="GO" id="GO:0006633">
    <property type="term" value="P:fatty acid biosynthetic process"/>
    <property type="evidence" value="ECO:0007669"/>
    <property type="project" value="InterPro"/>
</dbReference>
<dbReference type="InterPro" id="IPR013154">
    <property type="entry name" value="ADH-like_N"/>
</dbReference>
<dbReference type="InterPro" id="IPR057326">
    <property type="entry name" value="KR_dom"/>
</dbReference>
<dbReference type="Pfam" id="PF23297">
    <property type="entry name" value="ACP_SdgA_C"/>
    <property type="match status" value="1"/>
</dbReference>
<dbReference type="PANTHER" id="PTHR43775:SF13">
    <property type="entry name" value="POLYKETIDE SYNTHASE 1"/>
    <property type="match status" value="1"/>
</dbReference>
<dbReference type="InterPro" id="IPR016039">
    <property type="entry name" value="Thiolase-like"/>
</dbReference>
<evidence type="ECO:0000256" key="4">
    <source>
        <dbReference type="ARBA" id="ARBA00023268"/>
    </source>
</evidence>
<dbReference type="InterPro" id="IPR049551">
    <property type="entry name" value="PKS_DH_C"/>
</dbReference>
<dbReference type="InterPro" id="IPR049552">
    <property type="entry name" value="PKS_DH_N"/>
</dbReference>
<dbReference type="PROSITE" id="PS00606">
    <property type="entry name" value="KS3_1"/>
    <property type="match status" value="1"/>
</dbReference>
<dbReference type="Gene3D" id="3.30.70.3290">
    <property type="match status" value="1"/>
</dbReference>
<dbReference type="SMART" id="SM00822">
    <property type="entry name" value="PKS_KR"/>
    <property type="match status" value="1"/>
</dbReference>
<feature type="domain" description="PKS/mFAS DH" evidence="8">
    <location>
        <begin position="991"/>
        <end position="1313"/>
    </location>
</feature>
<evidence type="ECO:0000259" key="7">
    <source>
        <dbReference type="PROSITE" id="PS52004"/>
    </source>
</evidence>
<dbReference type="SMART" id="SM00825">
    <property type="entry name" value="PKS_KS"/>
    <property type="match status" value="1"/>
</dbReference>
<keyword evidence="4" id="KW-0511">Multifunctional enzyme</keyword>
<dbReference type="InterPro" id="IPR009081">
    <property type="entry name" value="PP-bd_ACP"/>
</dbReference>
<dbReference type="SMART" id="SM00823">
    <property type="entry name" value="PKS_PP"/>
    <property type="match status" value="1"/>
</dbReference>
<dbReference type="InterPro" id="IPR020807">
    <property type="entry name" value="PKS_DH"/>
</dbReference>
<dbReference type="Pfam" id="PF00698">
    <property type="entry name" value="Acyl_transf_1"/>
    <property type="match status" value="1"/>
</dbReference>
<dbReference type="GO" id="GO:0044550">
    <property type="term" value="P:secondary metabolite biosynthetic process"/>
    <property type="evidence" value="ECO:0007669"/>
    <property type="project" value="TreeGrafter"/>
</dbReference>
<dbReference type="Gene3D" id="3.10.129.110">
    <property type="entry name" value="Polyketide synthase dehydratase"/>
    <property type="match status" value="1"/>
</dbReference>
<evidence type="ECO:0000256" key="3">
    <source>
        <dbReference type="ARBA" id="ARBA00022679"/>
    </source>
</evidence>
<organism evidence="9 10">
    <name type="scientific">Cadophora malorum</name>
    <dbReference type="NCBI Taxonomy" id="108018"/>
    <lineage>
        <taxon>Eukaryota</taxon>
        <taxon>Fungi</taxon>
        <taxon>Dikarya</taxon>
        <taxon>Ascomycota</taxon>
        <taxon>Pezizomycotina</taxon>
        <taxon>Leotiomycetes</taxon>
        <taxon>Helotiales</taxon>
        <taxon>Ploettnerulaceae</taxon>
        <taxon>Cadophora</taxon>
    </lineage>
</organism>
<dbReference type="InterPro" id="IPR014031">
    <property type="entry name" value="Ketoacyl_synth_C"/>
</dbReference>
<dbReference type="SMART" id="SM00829">
    <property type="entry name" value="PKS_ER"/>
    <property type="match status" value="1"/>
</dbReference>
<evidence type="ECO:0000259" key="8">
    <source>
        <dbReference type="PROSITE" id="PS52019"/>
    </source>
</evidence>
<dbReference type="SUPFAM" id="SSF52151">
    <property type="entry name" value="FabD/lysophospholipase-like"/>
    <property type="match status" value="1"/>
</dbReference>
<dbReference type="Pfam" id="PF23114">
    <property type="entry name" value="NAD-bd_HRPKS_sdrA"/>
    <property type="match status" value="1"/>
</dbReference>